<evidence type="ECO:0000259" key="3">
    <source>
        <dbReference type="PROSITE" id="PS51387"/>
    </source>
</evidence>
<dbReference type="RefSeq" id="WP_263722522.1">
    <property type="nucleotide sequence ID" value="NZ_JAOWLA010000014.1"/>
</dbReference>
<evidence type="ECO:0000256" key="2">
    <source>
        <dbReference type="ARBA" id="ARBA00022827"/>
    </source>
</evidence>
<evidence type="ECO:0000313" key="5">
    <source>
        <dbReference type="Proteomes" id="UP001652503"/>
    </source>
</evidence>
<dbReference type="SUPFAM" id="SSF56176">
    <property type="entry name" value="FAD-binding/transporter-associated domain-like"/>
    <property type="match status" value="1"/>
</dbReference>
<protein>
    <submittedName>
        <fullName evidence="4">FAD-binding protein</fullName>
    </submittedName>
</protein>
<organism evidence="4 5">
    <name type="scientific">Albidovulum sediminicola</name>
    <dbReference type="NCBI Taxonomy" id="2984331"/>
    <lineage>
        <taxon>Bacteria</taxon>
        <taxon>Pseudomonadati</taxon>
        <taxon>Pseudomonadota</taxon>
        <taxon>Alphaproteobacteria</taxon>
        <taxon>Rhodobacterales</taxon>
        <taxon>Paracoccaceae</taxon>
        <taxon>Albidovulum</taxon>
    </lineage>
</organism>
<keyword evidence="1" id="KW-0285">Flavoprotein</keyword>
<dbReference type="Gene3D" id="3.30.465.10">
    <property type="match status" value="1"/>
</dbReference>
<dbReference type="InterPro" id="IPR016169">
    <property type="entry name" value="FAD-bd_PCMH_sub2"/>
</dbReference>
<dbReference type="PANTHER" id="PTHR11748:SF103">
    <property type="entry name" value="GLYCOLATE OXIDASE SUBUNIT GLCE"/>
    <property type="match status" value="1"/>
</dbReference>
<accession>A0ABT2Z4B3</accession>
<dbReference type="PANTHER" id="PTHR11748">
    <property type="entry name" value="D-LACTATE DEHYDROGENASE"/>
    <property type="match status" value="1"/>
</dbReference>
<dbReference type="InterPro" id="IPR006094">
    <property type="entry name" value="Oxid_FAD_bind_N"/>
</dbReference>
<proteinExistence type="predicted"/>
<reference evidence="4 5" key="1">
    <citation type="submission" date="2022-10" db="EMBL/GenBank/DDBJ databases">
        <title>Defluviimonas sp. nov., isolated from ocean surface water.</title>
        <authorList>
            <person name="He W."/>
            <person name="Wang L."/>
            <person name="Zhang D.-F."/>
        </authorList>
    </citation>
    <scope>NUCLEOTIDE SEQUENCE [LARGE SCALE GENOMIC DNA]</scope>
    <source>
        <strain evidence="4 5">WL0075</strain>
    </source>
</reference>
<dbReference type="EMBL" id="JAOWLA010000014">
    <property type="protein sequence ID" value="MCV2865994.1"/>
    <property type="molecule type" value="Genomic_DNA"/>
</dbReference>
<gene>
    <name evidence="4" type="ORF">OE647_14825</name>
</gene>
<comment type="caution">
    <text evidence="4">The sequence shown here is derived from an EMBL/GenBank/DDBJ whole genome shotgun (WGS) entry which is preliminary data.</text>
</comment>
<feature type="domain" description="FAD-binding PCMH-type" evidence="3">
    <location>
        <begin position="1"/>
        <end position="177"/>
    </location>
</feature>
<dbReference type="Pfam" id="PF01565">
    <property type="entry name" value="FAD_binding_4"/>
    <property type="match status" value="1"/>
</dbReference>
<dbReference type="InterPro" id="IPR016166">
    <property type="entry name" value="FAD-bd_PCMH"/>
</dbReference>
<dbReference type="InterPro" id="IPR016164">
    <property type="entry name" value="FAD-linked_Oxase-like_C"/>
</dbReference>
<keyword evidence="5" id="KW-1185">Reference proteome</keyword>
<dbReference type="PROSITE" id="PS51387">
    <property type="entry name" value="FAD_PCMH"/>
    <property type="match status" value="1"/>
</dbReference>
<dbReference type="InterPro" id="IPR036318">
    <property type="entry name" value="FAD-bd_PCMH-like_sf"/>
</dbReference>
<keyword evidence="2" id="KW-0274">FAD</keyword>
<evidence type="ECO:0000256" key="1">
    <source>
        <dbReference type="ARBA" id="ARBA00022630"/>
    </source>
</evidence>
<dbReference type="Proteomes" id="UP001652503">
    <property type="component" value="Unassembled WGS sequence"/>
</dbReference>
<evidence type="ECO:0000313" key="4">
    <source>
        <dbReference type="EMBL" id="MCV2865994.1"/>
    </source>
</evidence>
<dbReference type="SUPFAM" id="SSF55103">
    <property type="entry name" value="FAD-linked oxidases, C-terminal domain"/>
    <property type="match status" value="1"/>
</dbReference>
<name>A0ABT2Z4B3_9RHOB</name>
<sequence>MRVSDEAELAEAVRAAQGPLTISGGGTRAVGLATAGMAGGGAIDTSGLSGIRLYEPGALTLVAGAGTPLAEVEAALAAEGQRLAFEPADWRGLLGTRGEPTVGGMVAANVSGPRRAQAGACRDALLGVRFVDGAGAVVKNGGRVMKNVTGYDLARLMAGSWGTLGILTEVSLKVLPAAETAATLALPGVGVEDAAAALSAALGSPYDITGAAFLPGAGALVRIEGFAQSVAYRAGRLEAHLARFGEVVRREDGAALWRQVAEVAPFQGRAGDVWRFSLKPSEAAEVARRLEGEVVLDWGGGLLWALLPAGTDARALARPYHGHATLFRADAGTRGQLPVFEPEAPAVQVITSGLRARFDPRGILNPGRMG</sequence>